<dbReference type="AlphaFoldDB" id="G0U2D4"/>
<dbReference type="Pfam" id="PF00076">
    <property type="entry name" value="RRM_1"/>
    <property type="match status" value="1"/>
</dbReference>
<gene>
    <name evidence="4" type="ORF">TVY486_0902590</name>
</gene>
<feature type="compositionally biased region" description="Basic and acidic residues" evidence="2">
    <location>
        <begin position="127"/>
        <end position="137"/>
    </location>
</feature>
<dbReference type="VEuPathDB" id="TriTrypDB:TvY486_0902590"/>
<dbReference type="SUPFAM" id="SSF54928">
    <property type="entry name" value="RNA-binding domain, RBD"/>
    <property type="match status" value="1"/>
</dbReference>
<sequence>MILFLIHCCFSYFSQFQIANCAHAIISLYIYISQLFVSIMTRVYVGNIEKRTTKEELLEFLKPMKDEIEDSWLARRPPGFAFITVKPSQVGRFVQTFNGKEFHGRRLVVEASTSSTVPKERGYRRRERSDSRQFSSRDRRRSTSRTRRSHDRWHDRDHGRHRGRSADRKRYRRSYSRSRSRSSRSSR</sequence>
<reference evidence="4" key="1">
    <citation type="journal article" date="2012" name="Proc. Natl. Acad. Sci. U.S.A.">
        <title>Antigenic diversity is generated by distinct evolutionary mechanisms in African trypanosome species.</title>
        <authorList>
            <person name="Jackson A.P."/>
            <person name="Berry A."/>
            <person name="Aslett M."/>
            <person name="Allison H.C."/>
            <person name="Burton P."/>
            <person name="Vavrova-Anderson J."/>
            <person name="Brown R."/>
            <person name="Browne H."/>
            <person name="Corton N."/>
            <person name="Hauser H."/>
            <person name="Gamble J."/>
            <person name="Gilderthorp R."/>
            <person name="Marcello L."/>
            <person name="McQuillan J."/>
            <person name="Otto T.D."/>
            <person name="Quail M.A."/>
            <person name="Sanders M.J."/>
            <person name="van Tonder A."/>
            <person name="Ginger M.L."/>
            <person name="Field M.C."/>
            <person name="Barry J.D."/>
            <person name="Hertz-Fowler C."/>
            <person name="Berriman M."/>
        </authorList>
    </citation>
    <scope>NUCLEOTIDE SEQUENCE</scope>
    <source>
        <strain evidence="4">Y486</strain>
    </source>
</reference>
<evidence type="ECO:0000256" key="2">
    <source>
        <dbReference type="SAM" id="MobiDB-lite"/>
    </source>
</evidence>
<dbReference type="EMBL" id="HE573025">
    <property type="protein sequence ID" value="CCC50437.1"/>
    <property type="molecule type" value="Genomic_DNA"/>
</dbReference>
<dbReference type="PROSITE" id="PS50102">
    <property type="entry name" value="RRM"/>
    <property type="match status" value="1"/>
</dbReference>
<organism evidence="4">
    <name type="scientific">Trypanosoma vivax (strain Y486)</name>
    <dbReference type="NCBI Taxonomy" id="1055687"/>
    <lineage>
        <taxon>Eukaryota</taxon>
        <taxon>Discoba</taxon>
        <taxon>Euglenozoa</taxon>
        <taxon>Kinetoplastea</taxon>
        <taxon>Metakinetoplastina</taxon>
        <taxon>Trypanosomatida</taxon>
        <taxon>Trypanosomatidae</taxon>
        <taxon>Trypanosoma</taxon>
        <taxon>Duttonella</taxon>
    </lineage>
</organism>
<feature type="compositionally biased region" description="Basic residues" evidence="2">
    <location>
        <begin position="138"/>
        <end position="151"/>
    </location>
</feature>
<accession>G0U2D4</accession>
<name>G0U2D4_TRYVY</name>
<dbReference type="Gene3D" id="3.30.70.330">
    <property type="match status" value="1"/>
</dbReference>
<dbReference type="InterPro" id="IPR000504">
    <property type="entry name" value="RRM_dom"/>
</dbReference>
<feature type="compositionally biased region" description="Basic residues" evidence="2">
    <location>
        <begin position="169"/>
        <end position="187"/>
    </location>
</feature>
<evidence type="ECO:0000313" key="4">
    <source>
        <dbReference type="EMBL" id="CCC50437.1"/>
    </source>
</evidence>
<dbReference type="SMART" id="SM00360">
    <property type="entry name" value="RRM"/>
    <property type="match status" value="1"/>
</dbReference>
<feature type="domain" description="RRM" evidence="3">
    <location>
        <begin position="41"/>
        <end position="114"/>
    </location>
</feature>
<feature type="region of interest" description="Disordered" evidence="2">
    <location>
        <begin position="113"/>
        <end position="187"/>
    </location>
</feature>
<dbReference type="GO" id="GO:0003723">
    <property type="term" value="F:RNA binding"/>
    <property type="evidence" value="ECO:0007669"/>
    <property type="project" value="UniProtKB-UniRule"/>
</dbReference>
<evidence type="ECO:0000259" key="3">
    <source>
        <dbReference type="PROSITE" id="PS50102"/>
    </source>
</evidence>
<feature type="compositionally biased region" description="Basic and acidic residues" evidence="2">
    <location>
        <begin position="152"/>
        <end position="168"/>
    </location>
</feature>
<keyword evidence="1" id="KW-0694">RNA-binding</keyword>
<evidence type="ECO:0000256" key="1">
    <source>
        <dbReference type="PROSITE-ProRule" id="PRU00176"/>
    </source>
</evidence>
<proteinExistence type="predicted"/>
<dbReference type="InterPro" id="IPR012677">
    <property type="entry name" value="Nucleotide-bd_a/b_plait_sf"/>
</dbReference>
<protein>
    <submittedName>
        <fullName evidence="4">Putative RNA binding protein</fullName>
    </submittedName>
</protein>
<dbReference type="InterPro" id="IPR035979">
    <property type="entry name" value="RBD_domain_sf"/>
</dbReference>